<proteinExistence type="predicted"/>
<dbReference type="AlphaFoldDB" id="A0A1Q3C867"/>
<name>A0A1Q3C867_CEPFO</name>
<evidence type="ECO:0008006" key="3">
    <source>
        <dbReference type="Google" id="ProtNLM"/>
    </source>
</evidence>
<evidence type="ECO:0000313" key="1">
    <source>
        <dbReference type="EMBL" id="GAV76374.1"/>
    </source>
</evidence>
<feature type="non-terminal residue" evidence="1">
    <location>
        <position position="1"/>
    </location>
</feature>
<dbReference type="OrthoDB" id="1938922at2759"/>
<dbReference type="Proteomes" id="UP000187406">
    <property type="component" value="Unassembled WGS sequence"/>
</dbReference>
<reference evidence="2" key="1">
    <citation type="submission" date="2016-04" db="EMBL/GenBank/DDBJ databases">
        <title>Cephalotus genome sequencing.</title>
        <authorList>
            <person name="Fukushima K."/>
            <person name="Hasebe M."/>
            <person name="Fang X."/>
        </authorList>
    </citation>
    <scope>NUCLEOTIDE SEQUENCE [LARGE SCALE GENOMIC DNA]</scope>
    <source>
        <strain evidence="2">cv. St1</strain>
    </source>
</reference>
<keyword evidence="2" id="KW-1185">Reference proteome</keyword>
<gene>
    <name evidence="1" type="ORF">CFOL_v3_19849</name>
</gene>
<dbReference type="InParanoid" id="A0A1Q3C867"/>
<feature type="non-terminal residue" evidence="1">
    <location>
        <position position="82"/>
    </location>
</feature>
<protein>
    <recommendedName>
        <fullName evidence="3">RVP_2 domain-containing protein</fullName>
    </recommendedName>
</protein>
<sequence length="82" mass="9531">QGLYYNCDEKYHQGHKCKSKFSLLIYIEVQTFVPEISFHAFGGQLTQRTIRLRGKCASHQIYVLVDSGSARNFIQERVAHRL</sequence>
<accession>A0A1Q3C867</accession>
<dbReference type="EMBL" id="BDDD01001481">
    <property type="protein sequence ID" value="GAV76374.1"/>
    <property type="molecule type" value="Genomic_DNA"/>
</dbReference>
<evidence type="ECO:0000313" key="2">
    <source>
        <dbReference type="Proteomes" id="UP000187406"/>
    </source>
</evidence>
<organism evidence="1 2">
    <name type="scientific">Cephalotus follicularis</name>
    <name type="common">Albany pitcher plant</name>
    <dbReference type="NCBI Taxonomy" id="3775"/>
    <lineage>
        <taxon>Eukaryota</taxon>
        <taxon>Viridiplantae</taxon>
        <taxon>Streptophyta</taxon>
        <taxon>Embryophyta</taxon>
        <taxon>Tracheophyta</taxon>
        <taxon>Spermatophyta</taxon>
        <taxon>Magnoliopsida</taxon>
        <taxon>eudicotyledons</taxon>
        <taxon>Gunneridae</taxon>
        <taxon>Pentapetalae</taxon>
        <taxon>rosids</taxon>
        <taxon>fabids</taxon>
        <taxon>Oxalidales</taxon>
        <taxon>Cephalotaceae</taxon>
        <taxon>Cephalotus</taxon>
    </lineage>
</organism>
<comment type="caution">
    <text evidence="1">The sequence shown here is derived from an EMBL/GenBank/DDBJ whole genome shotgun (WGS) entry which is preliminary data.</text>
</comment>